<dbReference type="PATRIC" id="fig|993516.3.peg.4806"/>
<dbReference type="AlphaFoldDB" id="L7CD82"/>
<evidence type="ECO:0000313" key="1">
    <source>
        <dbReference type="EMBL" id="ELP31592.1"/>
    </source>
</evidence>
<comment type="caution">
    <text evidence="1">The sequence shown here is derived from an EMBL/GenBank/DDBJ whole genome shotgun (WGS) entry which is preliminary data.</text>
</comment>
<organism evidence="1 2">
    <name type="scientific">Rhodopirellula baltica SWK14</name>
    <dbReference type="NCBI Taxonomy" id="993516"/>
    <lineage>
        <taxon>Bacteria</taxon>
        <taxon>Pseudomonadati</taxon>
        <taxon>Planctomycetota</taxon>
        <taxon>Planctomycetia</taxon>
        <taxon>Pirellulales</taxon>
        <taxon>Pirellulaceae</taxon>
        <taxon>Rhodopirellula</taxon>
    </lineage>
</organism>
<dbReference type="Proteomes" id="UP000010959">
    <property type="component" value="Unassembled WGS sequence"/>
</dbReference>
<reference evidence="1 2" key="1">
    <citation type="journal article" date="2013" name="Mar. Genomics">
        <title>Expression of sulfatases in Rhodopirellula baltica and the diversity of sulfatases in the genus Rhodopirellula.</title>
        <authorList>
            <person name="Wegner C.E."/>
            <person name="Richter-Heitmann T."/>
            <person name="Klindworth A."/>
            <person name="Klockow C."/>
            <person name="Richter M."/>
            <person name="Achstetter T."/>
            <person name="Glockner F.O."/>
            <person name="Harder J."/>
        </authorList>
    </citation>
    <scope>NUCLEOTIDE SEQUENCE [LARGE SCALE GENOMIC DNA]</scope>
    <source>
        <strain evidence="1 2">SWK14</strain>
    </source>
</reference>
<sequence>MEMNWVAMWLGGGEQPDGTVEDNGSTLTLRSGTMFAKLRSMPLDT</sequence>
<accession>L7CD82</accession>
<proteinExistence type="predicted"/>
<evidence type="ECO:0000313" key="2">
    <source>
        <dbReference type="Proteomes" id="UP000010959"/>
    </source>
</evidence>
<protein>
    <submittedName>
        <fullName evidence="1">Uncharacterized protein</fullName>
    </submittedName>
</protein>
<name>L7CD82_RHOBT</name>
<gene>
    <name evidence="1" type="ORF">RBSWK_04503</name>
</gene>
<dbReference type="EMBL" id="AMWG01000120">
    <property type="protein sequence ID" value="ELP31592.1"/>
    <property type="molecule type" value="Genomic_DNA"/>
</dbReference>